<dbReference type="Gene3D" id="2.60.120.620">
    <property type="entry name" value="q2cbj1_9rhob like domain"/>
    <property type="match status" value="1"/>
</dbReference>
<dbReference type="Proteomes" id="UP000660454">
    <property type="component" value="Unassembled WGS sequence"/>
</dbReference>
<protein>
    <recommendedName>
        <fullName evidence="5">Phytanoyl-CoA dioxygenase family protein</fullName>
    </recommendedName>
</protein>
<dbReference type="InterPro" id="IPR008775">
    <property type="entry name" value="Phytyl_CoA_dOase-like"/>
</dbReference>
<keyword evidence="1" id="KW-0479">Metal-binding</keyword>
<gene>
    <name evidence="3" type="ORF">Msi02_76810</name>
</gene>
<keyword evidence="2" id="KW-0408">Iron</keyword>
<evidence type="ECO:0000313" key="3">
    <source>
        <dbReference type="EMBL" id="GIH66864.1"/>
    </source>
</evidence>
<accession>A0ABQ4GZI9</accession>
<proteinExistence type="predicted"/>
<dbReference type="PANTHER" id="PTHR20883">
    <property type="entry name" value="PHYTANOYL-COA DIOXYGENASE DOMAIN CONTAINING 1"/>
    <property type="match status" value="1"/>
</dbReference>
<evidence type="ECO:0000313" key="4">
    <source>
        <dbReference type="Proteomes" id="UP000660454"/>
    </source>
</evidence>
<dbReference type="EMBL" id="BOOF01000061">
    <property type="protein sequence ID" value="GIH66864.1"/>
    <property type="molecule type" value="Genomic_DNA"/>
</dbReference>
<dbReference type="Pfam" id="PF05721">
    <property type="entry name" value="PhyH"/>
    <property type="match status" value="1"/>
</dbReference>
<evidence type="ECO:0008006" key="5">
    <source>
        <dbReference type="Google" id="ProtNLM"/>
    </source>
</evidence>
<evidence type="ECO:0000256" key="2">
    <source>
        <dbReference type="ARBA" id="ARBA00023004"/>
    </source>
</evidence>
<dbReference type="SUPFAM" id="SSF51197">
    <property type="entry name" value="Clavaminate synthase-like"/>
    <property type="match status" value="1"/>
</dbReference>
<reference evidence="3 4" key="1">
    <citation type="submission" date="2021-01" db="EMBL/GenBank/DDBJ databases">
        <title>Whole genome shotgun sequence of Microbispora siamensis NBRC 104113.</title>
        <authorList>
            <person name="Komaki H."/>
            <person name="Tamura T."/>
        </authorList>
    </citation>
    <scope>NUCLEOTIDE SEQUENCE [LARGE SCALE GENOMIC DNA]</scope>
    <source>
        <strain evidence="3 4">NBRC 104113</strain>
    </source>
</reference>
<evidence type="ECO:0000256" key="1">
    <source>
        <dbReference type="ARBA" id="ARBA00022723"/>
    </source>
</evidence>
<dbReference type="PANTHER" id="PTHR20883:SF15">
    <property type="entry name" value="PHYTANOYL-COA DIOXYGENASE DOMAIN-CONTAINING PROTEIN 1"/>
    <property type="match status" value="1"/>
</dbReference>
<sequence length="297" mass="32845">MAELTRVRPDADLDDVVAIIERDGAVIVENFVDEETLAGLWADLGPALDVDTFSDNWYDGFRTRRVSSLFARTTRLTPVVTQRLYLGAARALMQKPKTMWIGRSRQEVTPSIQISTTQLIQIHKGQGKQPLHRDDALHLTSHPGNTTRVQLMLAMSDFTAENGGTLVIPGSHHWDDERAPQAEEAVPTVMPAGSGLIWVGGVYHGGGRNVTDVPRTGMTIALDLGNLRQEENQYLAVPREKVLAYPEEVRRLLGYDRCPPGLGWVEMHDPDIVLQPAEVRRAAGLQEAWPAEPAHAV</sequence>
<dbReference type="RefSeq" id="WP_204052637.1">
    <property type="nucleotide sequence ID" value="NZ_BOOF01000061.1"/>
</dbReference>
<name>A0ABQ4GZI9_9ACTN</name>
<comment type="caution">
    <text evidence="3">The sequence shown here is derived from an EMBL/GenBank/DDBJ whole genome shotgun (WGS) entry which is preliminary data.</text>
</comment>
<organism evidence="3 4">
    <name type="scientific">Microbispora siamensis</name>
    <dbReference type="NCBI Taxonomy" id="564413"/>
    <lineage>
        <taxon>Bacteria</taxon>
        <taxon>Bacillati</taxon>
        <taxon>Actinomycetota</taxon>
        <taxon>Actinomycetes</taxon>
        <taxon>Streptosporangiales</taxon>
        <taxon>Streptosporangiaceae</taxon>
        <taxon>Microbispora</taxon>
    </lineage>
</organism>
<keyword evidence="4" id="KW-1185">Reference proteome</keyword>